<accession>A0AAV9WSN2</accession>
<proteinExistence type="predicted"/>
<feature type="transmembrane region" description="Helical" evidence="2">
    <location>
        <begin position="12"/>
        <end position="36"/>
    </location>
</feature>
<evidence type="ECO:0000256" key="1">
    <source>
        <dbReference type="SAM" id="MobiDB-lite"/>
    </source>
</evidence>
<dbReference type="Proteomes" id="UP001370758">
    <property type="component" value="Unassembled WGS sequence"/>
</dbReference>
<feature type="region of interest" description="Disordered" evidence="1">
    <location>
        <begin position="60"/>
        <end position="90"/>
    </location>
</feature>
<keyword evidence="2" id="KW-0812">Transmembrane</keyword>
<dbReference type="AlphaFoldDB" id="A0AAV9WSN2"/>
<protein>
    <submittedName>
        <fullName evidence="3">Uncharacterized protein</fullName>
    </submittedName>
</protein>
<dbReference type="EMBL" id="JAVHJL010000001">
    <property type="protein sequence ID" value="KAK6512547.1"/>
    <property type="molecule type" value="Genomic_DNA"/>
</dbReference>
<comment type="caution">
    <text evidence="3">The sequence shown here is derived from an EMBL/GenBank/DDBJ whole genome shotgun (WGS) entry which is preliminary data.</text>
</comment>
<keyword evidence="2" id="KW-0472">Membrane</keyword>
<evidence type="ECO:0000313" key="4">
    <source>
        <dbReference type="Proteomes" id="UP001370758"/>
    </source>
</evidence>
<keyword evidence="4" id="KW-1185">Reference proteome</keyword>
<keyword evidence="2" id="KW-1133">Transmembrane helix</keyword>
<reference evidence="3 4" key="1">
    <citation type="submission" date="2023-08" db="EMBL/GenBank/DDBJ databases">
        <authorList>
            <person name="Palmer J.M."/>
        </authorList>
    </citation>
    <scope>NUCLEOTIDE SEQUENCE [LARGE SCALE GENOMIC DNA]</scope>
    <source>
        <strain evidence="3 4">TWF481</strain>
    </source>
</reference>
<gene>
    <name evidence="3" type="ORF">TWF481_001432</name>
</gene>
<sequence>MDEKNDVLIASILYILLALAAIPLVALIVWLLCKLYKNQMDRIKYRSQIRRMEEGAAIATDGASPDGIPTTPTAPTTRKGKEVDLGNGEDTIDPPAPAAIAEKSIHANARFYMGAGEFYKIATSDEMERWKYERDSFVKRSGQGDLAEVLRSQSRTGREEEEEEEEGPTQPQQVYTRDYSPPPRIPTL</sequence>
<organism evidence="3 4">
    <name type="scientific">Arthrobotrys musiformis</name>
    <dbReference type="NCBI Taxonomy" id="47236"/>
    <lineage>
        <taxon>Eukaryota</taxon>
        <taxon>Fungi</taxon>
        <taxon>Dikarya</taxon>
        <taxon>Ascomycota</taxon>
        <taxon>Pezizomycotina</taxon>
        <taxon>Orbiliomycetes</taxon>
        <taxon>Orbiliales</taxon>
        <taxon>Orbiliaceae</taxon>
        <taxon>Arthrobotrys</taxon>
    </lineage>
</organism>
<evidence type="ECO:0000256" key="2">
    <source>
        <dbReference type="SAM" id="Phobius"/>
    </source>
</evidence>
<evidence type="ECO:0000313" key="3">
    <source>
        <dbReference type="EMBL" id="KAK6512547.1"/>
    </source>
</evidence>
<name>A0AAV9WSN2_9PEZI</name>
<feature type="region of interest" description="Disordered" evidence="1">
    <location>
        <begin position="141"/>
        <end position="188"/>
    </location>
</feature>